<dbReference type="STRING" id="675635.Psed_5796"/>
<sequence length="124" mass="13852">MGRRERLRARQLPTESVRLPDPGGGPDEVFELRAIPPDEWEKLLGEHPPTEEQAEKGETYNPTTFRPALLERCVLTPDGEEPLTAQDWADLSASRNLAPGEFIRLYNTAYALNDRSPLVVVGKG</sequence>
<dbReference type="OrthoDB" id="3868257at2"/>
<proteinExistence type="predicted"/>
<protein>
    <submittedName>
        <fullName evidence="2">Uncharacterized protein</fullName>
    </submittedName>
</protein>
<dbReference type="Proteomes" id="UP000007809">
    <property type="component" value="Chromosome"/>
</dbReference>
<name>F4D1D5_PSEUX</name>
<feature type="compositionally biased region" description="Basic and acidic residues" evidence="1">
    <location>
        <begin position="42"/>
        <end position="58"/>
    </location>
</feature>
<reference evidence="2 3" key="1">
    <citation type="journal article" date="2011" name="J. Bacteriol.">
        <title>Genome sequence of the 1,4-dioxane-degrading Pseudonocardia dioxanivorans strain CB1190.</title>
        <authorList>
            <person name="Sales C.M."/>
            <person name="Mahendra S."/>
            <person name="Grostern A."/>
            <person name="Parales R.E."/>
            <person name="Goodwin L.A."/>
            <person name="Woyke T."/>
            <person name="Nolan M."/>
            <person name="Lapidus A."/>
            <person name="Chertkov O."/>
            <person name="Ovchinnikova G."/>
            <person name="Sczyrba A."/>
            <person name="Alvarez-Cohen L."/>
        </authorList>
    </citation>
    <scope>NUCLEOTIDE SEQUENCE [LARGE SCALE GENOMIC DNA]</scope>
    <source>
        <strain evidence="3">ATCC 55486 / DSM 44775 / JCM 13855 / CB1190</strain>
    </source>
</reference>
<organism evidence="2 3">
    <name type="scientific">Pseudonocardia dioxanivorans (strain ATCC 55486 / DSM 44775 / JCM 13855 / CB1190)</name>
    <dbReference type="NCBI Taxonomy" id="675635"/>
    <lineage>
        <taxon>Bacteria</taxon>
        <taxon>Bacillati</taxon>
        <taxon>Actinomycetota</taxon>
        <taxon>Actinomycetes</taxon>
        <taxon>Pseudonocardiales</taxon>
        <taxon>Pseudonocardiaceae</taxon>
        <taxon>Pseudonocardia</taxon>
    </lineage>
</organism>
<accession>F4D1D5</accession>
<dbReference type="KEGG" id="pdx:Psed_5796"/>
<gene>
    <name evidence="2" type="ordered locus">Psed_5796</name>
</gene>
<feature type="region of interest" description="Disordered" evidence="1">
    <location>
        <begin position="1"/>
        <end position="27"/>
    </location>
</feature>
<evidence type="ECO:0000256" key="1">
    <source>
        <dbReference type="SAM" id="MobiDB-lite"/>
    </source>
</evidence>
<keyword evidence="3" id="KW-1185">Reference proteome</keyword>
<evidence type="ECO:0000313" key="3">
    <source>
        <dbReference type="Proteomes" id="UP000007809"/>
    </source>
</evidence>
<evidence type="ECO:0000313" key="2">
    <source>
        <dbReference type="EMBL" id="AEA27923.1"/>
    </source>
</evidence>
<dbReference type="HOGENOM" id="CLU_2001993_0_0_11"/>
<feature type="region of interest" description="Disordered" evidence="1">
    <location>
        <begin position="42"/>
        <end position="63"/>
    </location>
</feature>
<dbReference type="EMBL" id="CP002593">
    <property type="protein sequence ID" value="AEA27923.1"/>
    <property type="molecule type" value="Genomic_DNA"/>
</dbReference>
<dbReference type="RefSeq" id="WP_013677822.1">
    <property type="nucleotide sequence ID" value="NC_015312.1"/>
</dbReference>
<dbReference type="AlphaFoldDB" id="F4D1D5"/>